<keyword evidence="10 12" id="KW-0067">ATP-binding</keyword>
<evidence type="ECO:0000256" key="11">
    <source>
        <dbReference type="ARBA" id="ARBA00023043"/>
    </source>
</evidence>
<dbReference type="Proteomes" id="UP000594454">
    <property type="component" value="Chromosome 5"/>
</dbReference>
<dbReference type="Pfam" id="PF00609">
    <property type="entry name" value="DAGK_acc"/>
    <property type="match status" value="1"/>
</dbReference>
<comment type="similarity">
    <text evidence="2 12">Belongs to the eukaryotic diacylglycerol kinase family.</text>
</comment>
<evidence type="ECO:0000313" key="16">
    <source>
        <dbReference type="Proteomes" id="UP000594454"/>
    </source>
</evidence>
<dbReference type="SMART" id="SM00045">
    <property type="entry name" value="DAGKa"/>
    <property type="match status" value="1"/>
</dbReference>
<dbReference type="FunFam" id="3.40.50.10330:FF:000020">
    <property type="entry name" value="Diacylglycerol kinase"/>
    <property type="match status" value="1"/>
</dbReference>
<dbReference type="PANTHER" id="PTHR11255">
    <property type="entry name" value="DIACYLGLYCEROL KINASE"/>
    <property type="match status" value="1"/>
</dbReference>
<evidence type="ECO:0000256" key="6">
    <source>
        <dbReference type="ARBA" id="ARBA00022741"/>
    </source>
</evidence>
<evidence type="ECO:0000256" key="2">
    <source>
        <dbReference type="ARBA" id="ARBA00009280"/>
    </source>
</evidence>
<organism evidence="15 16">
    <name type="scientific">Hermetia illucens</name>
    <name type="common">Black soldier fly</name>
    <dbReference type="NCBI Taxonomy" id="343691"/>
    <lineage>
        <taxon>Eukaryota</taxon>
        <taxon>Metazoa</taxon>
        <taxon>Ecdysozoa</taxon>
        <taxon>Arthropoda</taxon>
        <taxon>Hexapoda</taxon>
        <taxon>Insecta</taxon>
        <taxon>Pterygota</taxon>
        <taxon>Neoptera</taxon>
        <taxon>Endopterygota</taxon>
        <taxon>Diptera</taxon>
        <taxon>Brachycera</taxon>
        <taxon>Stratiomyomorpha</taxon>
        <taxon>Stratiomyidae</taxon>
        <taxon>Hermetiinae</taxon>
        <taxon>Hermetia</taxon>
    </lineage>
</organism>
<dbReference type="EC" id="2.7.1.107" evidence="12"/>
<dbReference type="InterPro" id="IPR002219">
    <property type="entry name" value="PKC_DAG/PE"/>
</dbReference>
<dbReference type="InterPro" id="IPR017438">
    <property type="entry name" value="ATP-NAD_kinase_N"/>
</dbReference>
<evidence type="ECO:0000256" key="4">
    <source>
        <dbReference type="ARBA" id="ARBA00022723"/>
    </source>
</evidence>
<evidence type="ECO:0000256" key="13">
    <source>
        <dbReference type="SAM" id="MobiDB-lite"/>
    </source>
</evidence>
<dbReference type="AlphaFoldDB" id="A0A7R8V0X2"/>
<keyword evidence="9" id="KW-0862">Zinc</keyword>
<dbReference type="GO" id="GO:0005886">
    <property type="term" value="C:plasma membrane"/>
    <property type="evidence" value="ECO:0007669"/>
    <property type="project" value="TreeGrafter"/>
</dbReference>
<evidence type="ECO:0000256" key="5">
    <source>
        <dbReference type="ARBA" id="ARBA00022737"/>
    </source>
</evidence>
<keyword evidence="8 12" id="KW-0418">Kinase</keyword>
<keyword evidence="3 12" id="KW-0808">Transferase</keyword>
<feature type="compositionally biased region" description="Basic residues" evidence="13">
    <location>
        <begin position="229"/>
        <end position="240"/>
    </location>
</feature>
<dbReference type="GO" id="GO:0043052">
    <property type="term" value="P:thermotaxis"/>
    <property type="evidence" value="ECO:0007669"/>
    <property type="project" value="UniProtKB-ARBA"/>
</dbReference>
<dbReference type="InterPro" id="IPR037607">
    <property type="entry name" value="DGK"/>
</dbReference>
<evidence type="ECO:0000313" key="15">
    <source>
        <dbReference type="EMBL" id="CAD7090815.1"/>
    </source>
</evidence>
<evidence type="ECO:0000256" key="10">
    <source>
        <dbReference type="ARBA" id="ARBA00022840"/>
    </source>
</evidence>
<evidence type="ECO:0000256" key="3">
    <source>
        <dbReference type="ARBA" id="ARBA00022679"/>
    </source>
</evidence>
<proteinExistence type="inferred from homology"/>
<feature type="domain" description="DAGKc" evidence="14">
    <location>
        <begin position="256"/>
        <end position="390"/>
    </location>
</feature>
<dbReference type="FunFam" id="2.60.200.40:FF:000012">
    <property type="entry name" value="Diacylglycerol kinase"/>
    <property type="match status" value="1"/>
</dbReference>
<evidence type="ECO:0000256" key="1">
    <source>
        <dbReference type="ARBA" id="ARBA00001383"/>
    </source>
</evidence>
<keyword evidence="11" id="KW-0040">ANK repeat</keyword>
<dbReference type="GO" id="GO:0010646">
    <property type="term" value="P:regulation of cell communication"/>
    <property type="evidence" value="ECO:0007669"/>
    <property type="project" value="UniProtKB-ARBA"/>
</dbReference>
<dbReference type="EMBL" id="LR899013">
    <property type="protein sequence ID" value="CAD7090815.1"/>
    <property type="molecule type" value="Genomic_DNA"/>
</dbReference>
<feature type="region of interest" description="Disordered" evidence="13">
    <location>
        <begin position="1"/>
        <end position="55"/>
    </location>
</feature>
<protein>
    <recommendedName>
        <fullName evidence="12">Diacylglycerol kinase</fullName>
        <shortName evidence="12">DAG kinase</shortName>
        <ecNumber evidence="12">2.7.1.107</ecNumber>
    </recommendedName>
</protein>
<feature type="region of interest" description="Disordered" evidence="13">
    <location>
        <begin position="225"/>
        <end position="244"/>
    </location>
</feature>
<sequence>MNDTQSVSAYNARRPSFSHRRRQAFRRKDNRLTHPAVYAARRNRKPSGGSTGGSQQIRIVPDWSENAINGDHLWAPTSASGEMCSIPDECRKSGQRMKCAACQIIAHMNCIPIVSSKTQLACRPTFRDVGVRQYREQTTTHHHWLHRRTEKAKCKACSKAAQGKLFGSKEIVALTCAWCKSTYHNKEACFNPERIGEECSLGCHASIIVPPSWIVKLPSRGNFKSSLRASKKKPASKKRNKEKENRAFIIKPIPTVNVTPVIVFINPKSGGNQGVKLLQKFQWLLNPRQVFDLTQGGPKMGLELFRKVPQLRILACGGDGTVGWVLSVLDQINIQPQPAVGVLPLGTGNDLARALGWGGGYTDEPIGKILQNIGKSDTVLLDRWSLKVEPNTAAEPTDEGKENLPLNVVNNYFSFGVDAHIALEFHEAREAHPERFNSRLRNKMFYGQAGGKDLLQRKWKALADFVTLECDGQDYTPKLKDLRMHAIVFLNIASYGGGTHPWSKTPGTSEPSTDDGLIEVVGLTTYQLPLLQAGGHGTTICQCKSAKIVTTKTIPMQVDGEAAKLKPSIIELTLLNKAVMLAKKKPGRNIVQLGGMEPLNLSIHRITMPDYEQHHYDKELLKQSAVNLGNIEIEPVSDLEQARNAINKYCDESSNFPKLSQEWCFVDSCTAERFFRIDRAQEHLHYITDIATDVIYVLDQECATMPQTPDADGSFAAFNQKQKSIHDAELNSHHRNSCPTY</sequence>
<dbReference type="SMART" id="SM00046">
    <property type="entry name" value="DAGKc"/>
    <property type="match status" value="1"/>
</dbReference>
<dbReference type="GO" id="GO:0008270">
    <property type="term" value="F:zinc ion binding"/>
    <property type="evidence" value="ECO:0007669"/>
    <property type="project" value="UniProtKB-KW"/>
</dbReference>
<dbReference type="Pfam" id="PF00781">
    <property type="entry name" value="DAGK_cat"/>
    <property type="match status" value="1"/>
</dbReference>
<feature type="compositionally biased region" description="Basic residues" evidence="13">
    <location>
        <begin position="16"/>
        <end position="25"/>
    </location>
</feature>
<comment type="catalytic activity">
    <reaction evidence="1 12">
        <text>a 1,2-diacyl-sn-glycerol + ATP = a 1,2-diacyl-sn-glycero-3-phosphate + ADP + H(+)</text>
        <dbReference type="Rhea" id="RHEA:10272"/>
        <dbReference type="ChEBI" id="CHEBI:15378"/>
        <dbReference type="ChEBI" id="CHEBI:17815"/>
        <dbReference type="ChEBI" id="CHEBI:30616"/>
        <dbReference type="ChEBI" id="CHEBI:58608"/>
        <dbReference type="ChEBI" id="CHEBI:456216"/>
        <dbReference type="EC" id="2.7.1.107"/>
    </reaction>
</comment>
<dbReference type="GO" id="GO:0007200">
    <property type="term" value="P:phospholipase C-activating G protein-coupled receptor signaling pathway"/>
    <property type="evidence" value="ECO:0007669"/>
    <property type="project" value="InterPro"/>
</dbReference>
<dbReference type="CDD" id="cd20802">
    <property type="entry name" value="C1_DGK_typeIV_rpt1"/>
    <property type="match status" value="1"/>
</dbReference>
<gene>
    <name evidence="15" type="ORF">HERILL_LOCUS13273</name>
</gene>
<dbReference type="Pfam" id="PF23578">
    <property type="entry name" value="DGKI"/>
    <property type="match status" value="1"/>
</dbReference>
<dbReference type="OrthoDB" id="242257at2759"/>
<keyword evidence="7" id="KW-0863">Zinc-finger</keyword>
<keyword evidence="5" id="KW-0677">Repeat</keyword>
<evidence type="ECO:0000259" key="14">
    <source>
        <dbReference type="PROSITE" id="PS50146"/>
    </source>
</evidence>
<dbReference type="InterPro" id="IPR001206">
    <property type="entry name" value="Diacylglycerol_kinase_cat_dom"/>
</dbReference>
<dbReference type="InterPro" id="IPR000756">
    <property type="entry name" value="Diacylglycerol_kin_accessory"/>
</dbReference>
<dbReference type="GO" id="GO:0004143">
    <property type="term" value="F:ATP-dependent diacylglycerol kinase activity"/>
    <property type="evidence" value="ECO:0007669"/>
    <property type="project" value="UniProtKB-EC"/>
</dbReference>
<evidence type="ECO:0000256" key="8">
    <source>
        <dbReference type="ARBA" id="ARBA00022777"/>
    </source>
</evidence>
<keyword evidence="6 12" id="KW-0547">Nucleotide-binding</keyword>
<dbReference type="Gene3D" id="3.40.50.10330">
    <property type="entry name" value="Probable inorganic polyphosphate/atp-NAD kinase, domain 1"/>
    <property type="match status" value="1"/>
</dbReference>
<evidence type="ECO:0000256" key="7">
    <source>
        <dbReference type="ARBA" id="ARBA00022771"/>
    </source>
</evidence>
<keyword evidence="16" id="KW-1185">Reference proteome</keyword>
<reference evidence="15 16" key="1">
    <citation type="submission" date="2020-11" db="EMBL/GenBank/DDBJ databases">
        <authorList>
            <person name="Wallbank WR R."/>
            <person name="Pardo Diaz C."/>
            <person name="Kozak K."/>
            <person name="Martin S."/>
            <person name="Jiggins C."/>
            <person name="Moest M."/>
            <person name="Warren A I."/>
            <person name="Generalovic N T."/>
            <person name="Byers J.R.P. K."/>
            <person name="Montejo-Kovacevich G."/>
            <person name="Yen C E."/>
        </authorList>
    </citation>
    <scope>NUCLEOTIDE SEQUENCE [LARGE SCALE GENOMIC DNA]</scope>
</reference>
<dbReference type="GO" id="GO:0023051">
    <property type="term" value="P:regulation of signaling"/>
    <property type="evidence" value="ECO:0007669"/>
    <property type="project" value="UniProtKB-ARBA"/>
</dbReference>
<dbReference type="InterPro" id="IPR056383">
    <property type="entry name" value="DGKI-like_dom"/>
</dbReference>
<name>A0A7R8V0X2_HERIL</name>
<dbReference type="PROSITE" id="PS50146">
    <property type="entry name" value="DAGK"/>
    <property type="match status" value="1"/>
</dbReference>
<dbReference type="InterPro" id="IPR016064">
    <property type="entry name" value="NAD/diacylglycerol_kinase_sf"/>
</dbReference>
<accession>A0A7R8V0X2</accession>
<dbReference type="InParanoid" id="A0A7R8V0X2"/>
<dbReference type="Gene3D" id="2.60.200.40">
    <property type="match status" value="1"/>
</dbReference>
<evidence type="ECO:0000256" key="12">
    <source>
        <dbReference type="RuleBase" id="RU361128"/>
    </source>
</evidence>
<dbReference type="GO" id="GO:0005524">
    <property type="term" value="F:ATP binding"/>
    <property type="evidence" value="ECO:0007669"/>
    <property type="project" value="UniProtKB-KW"/>
</dbReference>
<dbReference type="SMART" id="SM00109">
    <property type="entry name" value="C1"/>
    <property type="match status" value="2"/>
</dbReference>
<dbReference type="CDD" id="cd20855">
    <property type="entry name" value="C1_DGK_typeIV_rpt2"/>
    <property type="match status" value="1"/>
</dbReference>
<dbReference type="PANTHER" id="PTHR11255:SF80">
    <property type="entry name" value="EYE-SPECIFIC DIACYLGLYCEROL KINASE"/>
    <property type="match status" value="1"/>
</dbReference>
<evidence type="ECO:0000256" key="9">
    <source>
        <dbReference type="ARBA" id="ARBA00022833"/>
    </source>
</evidence>
<dbReference type="SUPFAM" id="SSF111331">
    <property type="entry name" value="NAD kinase/diacylglycerol kinase-like"/>
    <property type="match status" value="1"/>
</dbReference>
<keyword evidence="4" id="KW-0479">Metal-binding</keyword>